<proteinExistence type="predicted"/>
<dbReference type="RefSeq" id="WP_253660869.1">
    <property type="nucleotide sequence ID" value="NZ_BAAAJQ010000001.1"/>
</dbReference>
<keyword evidence="1" id="KW-0732">Signal</keyword>
<accession>A0ABT1HC38</accession>
<protein>
    <submittedName>
        <fullName evidence="2">Uncharacterized protein</fullName>
    </submittedName>
</protein>
<dbReference type="Proteomes" id="UP001206895">
    <property type="component" value="Unassembled WGS sequence"/>
</dbReference>
<evidence type="ECO:0000256" key="1">
    <source>
        <dbReference type="SAM" id="SignalP"/>
    </source>
</evidence>
<evidence type="ECO:0000313" key="2">
    <source>
        <dbReference type="EMBL" id="MCP2175828.1"/>
    </source>
</evidence>
<keyword evidence="3" id="KW-1185">Reference proteome</keyword>
<name>A0ABT1HC38_9NOCA</name>
<organism evidence="2 3">
    <name type="scientific">Williamsia maris</name>
    <dbReference type="NCBI Taxonomy" id="72806"/>
    <lineage>
        <taxon>Bacteria</taxon>
        <taxon>Bacillati</taxon>
        <taxon>Actinomycetota</taxon>
        <taxon>Actinomycetes</taxon>
        <taxon>Mycobacteriales</taxon>
        <taxon>Nocardiaceae</taxon>
        <taxon>Williamsia</taxon>
    </lineage>
</organism>
<sequence length="146" mass="14775">MTAARTATTIAGTFIAIAATATIGTGTASAATGITSTTVYTLASQGFCAGELDASLGHYPDQVDLQAGGVLVGVAPCSLDVDFVFTSRADGHVTTFTRHLTGPGPVGLPGRDVVSPGKPGVYDVTVKPRAQFVGGQKLTIDTEYRG</sequence>
<dbReference type="EMBL" id="JAMTCJ010000002">
    <property type="protein sequence ID" value="MCP2175828.1"/>
    <property type="molecule type" value="Genomic_DNA"/>
</dbReference>
<feature type="signal peptide" evidence="1">
    <location>
        <begin position="1"/>
        <end position="30"/>
    </location>
</feature>
<reference evidence="2 3" key="1">
    <citation type="submission" date="2022-06" db="EMBL/GenBank/DDBJ databases">
        <title>Genomic Encyclopedia of Archaeal and Bacterial Type Strains, Phase II (KMG-II): from individual species to whole genera.</title>
        <authorList>
            <person name="Goeker M."/>
        </authorList>
    </citation>
    <scope>NUCLEOTIDE SEQUENCE [LARGE SCALE GENOMIC DNA]</scope>
    <source>
        <strain evidence="2 3">DSM 44693</strain>
    </source>
</reference>
<evidence type="ECO:0000313" key="3">
    <source>
        <dbReference type="Proteomes" id="UP001206895"/>
    </source>
</evidence>
<gene>
    <name evidence="2" type="ORF">LX13_001647</name>
</gene>
<feature type="chain" id="PRO_5046978961" evidence="1">
    <location>
        <begin position="31"/>
        <end position="146"/>
    </location>
</feature>
<comment type="caution">
    <text evidence="2">The sequence shown here is derived from an EMBL/GenBank/DDBJ whole genome shotgun (WGS) entry which is preliminary data.</text>
</comment>